<proteinExistence type="predicted"/>
<comment type="catalytic activity">
    <reaction evidence="1">
        <text>ATP + protein L-histidine = ADP + protein N-phospho-L-histidine.</text>
        <dbReference type="EC" id="2.7.13.3"/>
    </reaction>
</comment>
<dbReference type="AlphaFoldDB" id="A0A9X2JHM8"/>
<dbReference type="SUPFAM" id="SSF158472">
    <property type="entry name" value="HAMP domain-like"/>
    <property type="match status" value="1"/>
</dbReference>
<dbReference type="EMBL" id="JAMXLR010000064">
    <property type="protein sequence ID" value="MCO6045986.1"/>
    <property type="molecule type" value="Genomic_DNA"/>
</dbReference>
<dbReference type="InterPro" id="IPR036890">
    <property type="entry name" value="HATPase_C_sf"/>
</dbReference>
<dbReference type="PRINTS" id="PR00344">
    <property type="entry name" value="BCTRLSENSOR"/>
</dbReference>
<organism evidence="14 15">
    <name type="scientific">Aeoliella straminimaris</name>
    <dbReference type="NCBI Taxonomy" id="2954799"/>
    <lineage>
        <taxon>Bacteria</taxon>
        <taxon>Pseudomonadati</taxon>
        <taxon>Planctomycetota</taxon>
        <taxon>Planctomycetia</taxon>
        <taxon>Pirellulales</taxon>
        <taxon>Lacipirellulaceae</taxon>
        <taxon>Aeoliella</taxon>
    </lineage>
</organism>
<feature type="domain" description="HAMP" evidence="13">
    <location>
        <begin position="354"/>
        <end position="406"/>
    </location>
</feature>
<dbReference type="InterPro" id="IPR035965">
    <property type="entry name" value="PAS-like_dom_sf"/>
</dbReference>
<keyword evidence="10" id="KW-1133">Transmembrane helix</keyword>
<dbReference type="Proteomes" id="UP001155241">
    <property type="component" value="Unassembled WGS sequence"/>
</dbReference>
<evidence type="ECO:0000256" key="8">
    <source>
        <dbReference type="ARBA" id="ARBA00022840"/>
    </source>
</evidence>
<evidence type="ECO:0000259" key="12">
    <source>
        <dbReference type="PROSITE" id="PS50112"/>
    </source>
</evidence>
<dbReference type="InterPro" id="IPR004358">
    <property type="entry name" value="Sig_transdc_His_kin-like_C"/>
</dbReference>
<dbReference type="GO" id="GO:0004673">
    <property type="term" value="F:protein histidine kinase activity"/>
    <property type="evidence" value="ECO:0007669"/>
    <property type="project" value="UniProtKB-EC"/>
</dbReference>
<feature type="domain" description="PAS" evidence="12">
    <location>
        <begin position="418"/>
        <end position="492"/>
    </location>
</feature>
<dbReference type="SUPFAM" id="SSF55785">
    <property type="entry name" value="PYP-like sensor domain (PAS domain)"/>
    <property type="match status" value="1"/>
</dbReference>
<dbReference type="GO" id="GO:0016020">
    <property type="term" value="C:membrane"/>
    <property type="evidence" value="ECO:0007669"/>
    <property type="project" value="UniProtKB-SubCell"/>
</dbReference>
<feature type="transmembrane region" description="Helical" evidence="10">
    <location>
        <begin position="323"/>
        <end position="350"/>
    </location>
</feature>
<comment type="subcellular location">
    <subcellularLocation>
        <location evidence="2">Membrane</location>
    </subcellularLocation>
</comment>
<dbReference type="EC" id="2.7.13.3" evidence="3"/>
<evidence type="ECO:0000256" key="3">
    <source>
        <dbReference type="ARBA" id="ARBA00012438"/>
    </source>
</evidence>
<dbReference type="Gene3D" id="3.30.565.10">
    <property type="entry name" value="Histidine kinase-like ATPase, C-terminal domain"/>
    <property type="match status" value="1"/>
</dbReference>
<keyword evidence="10" id="KW-0472">Membrane</keyword>
<evidence type="ECO:0000256" key="9">
    <source>
        <dbReference type="ARBA" id="ARBA00023012"/>
    </source>
</evidence>
<dbReference type="PANTHER" id="PTHR43065">
    <property type="entry name" value="SENSOR HISTIDINE KINASE"/>
    <property type="match status" value="1"/>
</dbReference>
<evidence type="ECO:0000256" key="7">
    <source>
        <dbReference type="ARBA" id="ARBA00022777"/>
    </source>
</evidence>
<dbReference type="Gene3D" id="6.10.340.10">
    <property type="match status" value="1"/>
</dbReference>
<evidence type="ECO:0000259" key="11">
    <source>
        <dbReference type="PROSITE" id="PS50109"/>
    </source>
</evidence>
<keyword evidence="6" id="KW-0547">Nucleotide-binding</keyword>
<keyword evidence="5" id="KW-0808">Transferase</keyword>
<keyword evidence="15" id="KW-1185">Reference proteome</keyword>
<evidence type="ECO:0000256" key="6">
    <source>
        <dbReference type="ARBA" id="ARBA00022741"/>
    </source>
</evidence>
<accession>A0A9X2JHM8</accession>
<evidence type="ECO:0000256" key="5">
    <source>
        <dbReference type="ARBA" id="ARBA00022679"/>
    </source>
</evidence>
<dbReference type="PROSITE" id="PS50885">
    <property type="entry name" value="HAMP"/>
    <property type="match status" value="1"/>
</dbReference>
<dbReference type="Pfam" id="PF13426">
    <property type="entry name" value="PAS_9"/>
    <property type="match status" value="1"/>
</dbReference>
<feature type="domain" description="Histidine kinase" evidence="11">
    <location>
        <begin position="561"/>
        <end position="818"/>
    </location>
</feature>
<gene>
    <name evidence="14" type="ORF">NG895_18970</name>
</gene>
<dbReference type="InterPro" id="IPR003594">
    <property type="entry name" value="HATPase_dom"/>
</dbReference>
<dbReference type="Gene3D" id="1.10.287.130">
    <property type="match status" value="1"/>
</dbReference>
<evidence type="ECO:0000259" key="13">
    <source>
        <dbReference type="PROSITE" id="PS50885"/>
    </source>
</evidence>
<dbReference type="SMART" id="SM00387">
    <property type="entry name" value="HATPase_c"/>
    <property type="match status" value="1"/>
</dbReference>
<protein>
    <recommendedName>
        <fullName evidence="3">histidine kinase</fullName>
        <ecNumber evidence="3">2.7.13.3</ecNumber>
    </recommendedName>
</protein>
<keyword evidence="9" id="KW-0902">Two-component regulatory system</keyword>
<keyword evidence="4" id="KW-0597">Phosphoprotein</keyword>
<dbReference type="PROSITE" id="PS50112">
    <property type="entry name" value="PAS"/>
    <property type="match status" value="1"/>
</dbReference>
<evidence type="ECO:0000256" key="10">
    <source>
        <dbReference type="SAM" id="Phobius"/>
    </source>
</evidence>
<feature type="transmembrane region" description="Helical" evidence="10">
    <location>
        <begin position="32"/>
        <end position="52"/>
    </location>
</feature>
<dbReference type="Gene3D" id="3.30.450.20">
    <property type="entry name" value="PAS domain"/>
    <property type="match status" value="1"/>
</dbReference>
<dbReference type="GO" id="GO:0000160">
    <property type="term" value="P:phosphorelay signal transduction system"/>
    <property type="evidence" value="ECO:0007669"/>
    <property type="project" value="UniProtKB-KW"/>
</dbReference>
<comment type="caution">
    <text evidence="14">The sequence shown here is derived from an EMBL/GenBank/DDBJ whole genome shotgun (WGS) entry which is preliminary data.</text>
</comment>
<evidence type="ECO:0000313" key="15">
    <source>
        <dbReference type="Proteomes" id="UP001155241"/>
    </source>
</evidence>
<dbReference type="InterPro" id="IPR000014">
    <property type="entry name" value="PAS"/>
</dbReference>
<dbReference type="SMART" id="SM00304">
    <property type="entry name" value="HAMP"/>
    <property type="match status" value="1"/>
</dbReference>
<reference evidence="14" key="1">
    <citation type="submission" date="2022-06" db="EMBL/GenBank/DDBJ databases">
        <title>Aeoliella straminimaris, a novel planctomycete from sediments.</title>
        <authorList>
            <person name="Vitorino I.R."/>
            <person name="Lage O.M."/>
        </authorList>
    </citation>
    <scope>NUCLEOTIDE SEQUENCE</scope>
    <source>
        <strain evidence="14">ICT_H6.2</strain>
    </source>
</reference>
<keyword evidence="10" id="KW-0812">Transmembrane</keyword>
<dbReference type="PROSITE" id="PS50109">
    <property type="entry name" value="HIS_KIN"/>
    <property type="match status" value="1"/>
</dbReference>
<dbReference type="Pfam" id="PF02518">
    <property type="entry name" value="HATPase_c"/>
    <property type="match status" value="1"/>
</dbReference>
<evidence type="ECO:0000313" key="14">
    <source>
        <dbReference type="EMBL" id="MCO6045986.1"/>
    </source>
</evidence>
<evidence type="ECO:0000256" key="2">
    <source>
        <dbReference type="ARBA" id="ARBA00004370"/>
    </source>
</evidence>
<dbReference type="SUPFAM" id="SSF55874">
    <property type="entry name" value="ATPase domain of HSP90 chaperone/DNA topoisomerase II/histidine kinase"/>
    <property type="match status" value="1"/>
</dbReference>
<dbReference type="PANTHER" id="PTHR43065:SF46">
    <property type="entry name" value="C4-DICARBOXYLATE TRANSPORT SENSOR PROTEIN DCTB"/>
    <property type="match status" value="1"/>
</dbReference>
<dbReference type="Pfam" id="PF00672">
    <property type="entry name" value="HAMP"/>
    <property type="match status" value="1"/>
</dbReference>
<dbReference type="InterPro" id="IPR005467">
    <property type="entry name" value="His_kinase_dom"/>
</dbReference>
<evidence type="ECO:0000256" key="4">
    <source>
        <dbReference type="ARBA" id="ARBA00022553"/>
    </source>
</evidence>
<dbReference type="SMART" id="SM00091">
    <property type="entry name" value="PAS"/>
    <property type="match status" value="1"/>
</dbReference>
<name>A0A9X2JHM8_9BACT</name>
<sequence>MSATAQTAELQTGSACVIPTSRMWNALLRSHLLVAAIAVGGLLAATGALAWLRVATSNSIERLHYEISHSMQLQSNIERSMTDLRAWMLTGDADYKLSRGAAWDSTLLPLTELEFQAQQANDLEEVARVKSLVDIMRELKCQQWWIEDMALTPGNRPAEALLAKMIDPAADRMFRGITAIIDLERELPSGNRRQLLADMADFRGFFTRSHAMLIAVVHQTGEADIPTFLASLKVANDRVARLVGEQSAASPPQRELIAMLDQQMMLYQGLADQIVRVVSSQSDNLAETRYTERATPLAEQCYGTLSAMVGDKTRQMKAEQEHLATASGWVCAAVFVLACGVSVLAGVLSYRRASAIADPIQMLCKATQEIAEGKLDRDIAVTTNDEVAILTHTFNAMRQALDERTNKLLQSNRDLKLLQERLETLIDFAPVAIVMIDTQRRITLVNHQAEELFGYRQEELLGKEIEVLIPKRFRPGHPEKVQGYLEAPVTRQMGEALELLGLKKDGTEVPVEVGLRPIPIDGEMQVLSTIVDNSKRKAIEALEKKLDQAHRLESIGQLAAGVAHEINSPMQFIDSNVGYINEQLPRVWNTVDQLCELLTKSNLPADTNERLAEATALLSVNSVKQLRKEMPLAISECLEGIGRVVEIVQAMKEMSHPGSEAKTHTNINDIAHSAATVTRNRWKYSAKVEFDLDSSLPEVPCYPGDLNRVLVNLIVNAADAIQDHRTGQDGSPGRITIRSRANADKVFLEVEDTGGGVPDRIAAKIFDPFFTTKEVGRGSGQGLAICYDVVVNRHGGQIECHSTQSVGATFRIELPIAPVPQASDEAAPALATTASTSYDI</sequence>
<dbReference type="CDD" id="cd00130">
    <property type="entry name" value="PAS"/>
    <property type="match status" value="1"/>
</dbReference>
<dbReference type="GO" id="GO:0005524">
    <property type="term" value="F:ATP binding"/>
    <property type="evidence" value="ECO:0007669"/>
    <property type="project" value="UniProtKB-KW"/>
</dbReference>
<dbReference type="CDD" id="cd06225">
    <property type="entry name" value="HAMP"/>
    <property type="match status" value="1"/>
</dbReference>
<evidence type="ECO:0000256" key="1">
    <source>
        <dbReference type="ARBA" id="ARBA00000085"/>
    </source>
</evidence>
<keyword evidence="7" id="KW-0418">Kinase</keyword>
<dbReference type="InterPro" id="IPR003660">
    <property type="entry name" value="HAMP_dom"/>
</dbReference>
<dbReference type="NCBIfam" id="TIGR00229">
    <property type="entry name" value="sensory_box"/>
    <property type="match status" value="1"/>
</dbReference>
<dbReference type="RefSeq" id="WP_252854102.1">
    <property type="nucleotide sequence ID" value="NZ_JAMXLR010000064.1"/>
</dbReference>
<keyword evidence="8" id="KW-0067">ATP-binding</keyword>